<protein>
    <submittedName>
        <fullName evidence="2">Uncharacterized protein</fullName>
    </submittedName>
</protein>
<proteinExistence type="predicted"/>
<dbReference type="AlphaFoldDB" id="A0A226DJ24"/>
<sequence length="385" mass="44757">MKISMKIFSCMGSHLYEWNNSDDDVSCFKVTSKLWRKITFFIGFSSTVLYYCFLIWRLIQYSNQLESDPSFPDIVWLWIWIILTTWAIVSFYNGWTKKREVVAHFKGVTLLMKQLEREHPTVKMKSVIWKFNVMDVHFIVVIFIIFNYVGAVSIMFFVVPGRPQYIYSLLSPSKISRIDAAFLLFLGFEIYAKASQVCMMAMQEFSIFPVLLPTDFWLDYCKKAEHNIIPTWKKVEILRKFHVLITYYNYASVQLLTPVISVFIPVGISVSCFFAVIRFHSFLPIFEYLPFPVLSNNGMVVLLVTLLPATAIYEGSIKLCQKIRTEGNMSMNKVLRKRVATLHPFGVRIGPIGKIRKIAILLMYHFIANNIFTLLVTFPPENVIP</sequence>
<dbReference type="Proteomes" id="UP000198287">
    <property type="component" value="Unassembled WGS sequence"/>
</dbReference>
<organism evidence="2 3">
    <name type="scientific">Folsomia candida</name>
    <name type="common">Springtail</name>
    <dbReference type="NCBI Taxonomy" id="158441"/>
    <lineage>
        <taxon>Eukaryota</taxon>
        <taxon>Metazoa</taxon>
        <taxon>Ecdysozoa</taxon>
        <taxon>Arthropoda</taxon>
        <taxon>Hexapoda</taxon>
        <taxon>Collembola</taxon>
        <taxon>Entomobryomorpha</taxon>
        <taxon>Isotomoidea</taxon>
        <taxon>Isotomidae</taxon>
        <taxon>Proisotominae</taxon>
        <taxon>Folsomia</taxon>
    </lineage>
</organism>
<keyword evidence="1" id="KW-0812">Transmembrane</keyword>
<name>A0A226DJ24_FOLCA</name>
<reference evidence="2 3" key="1">
    <citation type="submission" date="2015-12" db="EMBL/GenBank/DDBJ databases">
        <title>The genome of Folsomia candida.</title>
        <authorList>
            <person name="Faddeeva A."/>
            <person name="Derks M.F."/>
            <person name="Anvar Y."/>
            <person name="Smit S."/>
            <person name="Van Straalen N."/>
            <person name="Roelofs D."/>
        </authorList>
    </citation>
    <scope>NUCLEOTIDE SEQUENCE [LARGE SCALE GENOMIC DNA]</scope>
    <source>
        <strain evidence="2 3">VU population</strain>
        <tissue evidence="2">Whole body</tissue>
    </source>
</reference>
<evidence type="ECO:0000313" key="2">
    <source>
        <dbReference type="EMBL" id="OXA44687.1"/>
    </source>
</evidence>
<feature type="transmembrane region" description="Helical" evidence="1">
    <location>
        <begin position="175"/>
        <end position="192"/>
    </location>
</feature>
<comment type="caution">
    <text evidence="2">The sequence shown here is derived from an EMBL/GenBank/DDBJ whole genome shotgun (WGS) entry which is preliminary data.</text>
</comment>
<feature type="transmembrane region" description="Helical" evidence="1">
    <location>
        <begin position="133"/>
        <end position="159"/>
    </location>
</feature>
<gene>
    <name evidence="2" type="ORF">Fcan01_20683</name>
</gene>
<feature type="transmembrane region" description="Helical" evidence="1">
    <location>
        <begin position="38"/>
        <end position="59"/>
    </location>
</feature>
<dbReference type="EMBL" id="LNIX01000019">
    <property type="protein sequence ID" value="OXA44687.1"/>
    <property type="molecule type" value="Genomic_DNA"/>
</dbReference>
<keyword evidence="3" id="KW-1185">Reference proteome</keyword>
<feature type="transmembrane region" description="Helical" evidence="1">
    <location>
        <begin position="297"/>
        <end position="315"/>
    </location>
</feature>
<evidence type="ECO:0000313" key="3">
    <source>
        <dbReference type="Proteomes" id="UP000198287"/>
    </source>
</evidence>
<feature type="transmembrane region" description="Helical" evidence="1">
    <location>
        <begin position="255"/>
        <end position="277"/>
    </location>
</feature>
<feature type="transmembrane region" description="Helical" evidence="1">
    <location>
        <begin position="74"/>
        <end position="95"/>
    </location>
</feature>
<accession>A0A226DJ24</accession>
<keyword evidence="1" id="KW-1133">Transmembrane helix</keyword>
<feature type="transmembrane region" description="Helical" evidence="1">
    <location>
        <begin position="358"/>
        <end position="378"/>
    </location>
</feature>
<evidence type="ECO:0000256" key="1">
    <source>
        <dbReference type="SAM" id="Phobius"/>
    </source>
</evidence>
<keyword evidence="1" id="KW-0472">Membrane</keyword>